<protein>
    <submittedName>
        <fullName evidence="2">DinB family protein</fullName>
    </submittedName>
</protein>
<accession>A0ABW5J986</accession>
<dbReference type="Pfam" id="PF12867">
    <property type="entry name" value="DinB_2"/>
    <property type="match status" value="1"/>
</dbReference>
<dbReference type="Gene3D" id="1.20.120.450">
    <property type="entry name" value="dinb family like domain"/>
    <property type="match status" value="1"/>
</dbReference>
<reference evidence="3" key="1">
    <citation type="journal article" date="2019" name="Int. J. Syst. Evol. Microbiol.">
        <title>The Global Catalogue of Microorganisms (GCM) 10K type strain sequencing project: providing services to taxonomists for standard genome sequencing and annotation.</title>
        <authorList>
            <consortium name="The Broad Institute Genomics Platform"/>
            <consortium name="The Broad Institute Genome Sequencing Center for Infectious Disease"/>
            <person name="Wu L."/>
            <person name="Ma J."/>
        </authorList>
    </citation>
    <scope>NUCLEOTIDE SEQUENCE [LARGE SCALE GENOMIC DNA]</scope>
    <source>
        <strain evidence="3">KCTC 52344</strain>
    </source>
</reference>
<organism evidence="2 3">
    <name type="scientific">Emticicia soli</name>
    <dbReference type="NCBI Taxonomy" id="2027878"/>
    <lineage>
        <taxon>Bacteria</taxon>
        <taxon>Pseudomonadati</taxon>
        <taxon>Bacteroidota</taxon>
        <taxon>Cytophagia</taxon>
        <taxon>Cytophagales</taxon>
        <taxon>Leadbetterellaceae</taxon>
        <taxon>Emticicia</taxon>
    </lineage>
</organism>
<proteinExistence type="predicted"/>
<dbReference type="InterPro" id="IPR034660">
    <property type="entry name" value="DinB/YfiT-like"/>
</dbReference>
<dbReference type="InterPro" id="IPR024775">
    <property type="entry name" value="DinB-like"/>
</dbReference>
<evidence type="ECO:0000313" key="2">
    <source>
        <dbReference type="EMBL" id="MFD2522368.1"/>
    </source>
</evidence>
<comment type="caution">
    <text evidence="2">The sequence shown here is derived from an EMBL/GenBank/DDBJ whole genome shotgun (WGS) entry which is preliminary data.</text>
</comment>
<dbReference type="RefSeq" id="WP_340234605.1">
    <property type="nucleotide sequence ID" value="NZ_JBBEWC010000002.1"/>
</dbReference>
<evidence type="ECO:0000313" key="3">
    <source>
        <dbReference type="Proteomes" id="UP001597510"/>
    </source>
</evidence>
<dbReference type="Proteomes" id="UP001597510">
    <property type="component" value="Unassembled WGS sequence"/>
</dbReference>
<keyword evidence="3" id="KW-1185">Reference proteome</keyword>
<gene>
    <name evidence="2" type="ORF">ACFSR2_15835</name>
</gene>
<dbReference type="EMBL" id="JBHULC010000018">
    <property type="protein sequence ID" value="MFD2522368.1"/>
    <property type="molecule type" value="Genomic_DNA"/>
</dbReference>
<sequence length="191" mass="22003">MSKVDKIQFLEVLENEVEQHLKIAIHTFQNLNEAVLLQTPNDGGWSIAQCFEHLNSYGLYYLPQIKNGLDNHAKHSLSDSFKSTWLGTYFTKMMLPSNTKKYKAFKGHIPPVNLHAHAVLAAFIEQQETLLSYLKQARNVDLDKIRIPISITKWVRLKLGDTFQFIIAHDSRHIQQAQRVLAEIGNYQKMS</sequence>
<name>A0ABW5J986_9BACT</name>
<evidence type="ECO:0000259" key="1">
    <source>
        <dbReference type="Pfam" id="PF12867"/>
    </source>
</evidence>
<dbReference type="SUPFAM" id="SSF109854">
    <property type="entry name" value="DinB/YfiT-like putative metalloenzymes"/>
    <property type="match status" value="1"/>
</dbReference>
<feature type="domain" description="DinB-like" evidence="1">
    <location>
        <begin position="18"/>
        <end position="177"/>
    </location>
</feature>